<accession>A0ACB5TBG4</accession>
<comment type="caution">
    <text evidence="1">The sequence shown here is derived from an EMBL/GenBank/DDBJ whole genome shotgun (WGS) entry which is preliminary data.</text>
</comment>
<dbReference type="EMBL" id="BSXS01005955">
    <property type="protein sequence ID" value="GME84942.1"/>
    <property type="molecule type" value="Genomic_DNA"/>
</dbReference>
<organism evidence="1 2">
    <name type="scientific">Ambrosiozyma monospora</name>
    <name type="common">Yeast</name>
    <name type="synonym">Endomycopsis monosporus</name>
    <dbReference type="NCBI Taxonomy" id="43982"/>
    <lineage>
        <taxon>Eukaryota</taxon>
        <taxon>Fungi</taxon>
        <taxon>Dikarya</taxon>
        <taxon>Ascomycota</taxon>
        <taxon>Saccharomycotina</taxon>
        <taxon>Pichiomycetes</taxon>
        <taxon>Pichiales</taxon>
        <taxon>Pichiaceae</taxon>
        <taxon>Ambrosiozyma</taxon>
    </lineage>
</organism>
<dbReference type="Proteomes" id="UP001165064">
    <property type="component" value="Unassembled WGS sequence"/>
</dbReference>
<evidence type="ECO:0000313" key="2">
    <source>
        <dbReference type="Proteomes" id="UP001165064"/>
    </source>
</evidence>
<proteinExistence type="predicted"/>
<evidence type="ECO:0000313" key="1">
    <source>
        <dbReference type="EMBL" id="GME84942.1"/>
    </source>
</evidence>
<keyword evidence="2" id="KW-1185">Reference proteome</keyword>
<reference evidence="1" key="1">
    <citation type="submission" date="2023-04" db="EMBL/GenBank/DDBJ databases">
        <title>Ambrosiozyma monospora NBRC 10751.</title>
        <authorList>
            <person name="Ichikawa N."/>
            <person name="Sato H."/>
            <person name="Tonouchi N."/>
        </authorList>
    </citation>
    <scope>NUCLEOTIDE SEQUENCE</scope>
    <source>
        <strain evidence="1">NBRC 10751</strain>
    </source>
</reference>
<gene>
    <name evidence="1" type="ORF">Amon02_000722400</name>
</gene>
<name>A0ACB5TBG4_AMBMO</name>
<sequence length="528" mass="56266">MMRKMIVKNAVEVLDISEPLIEPKQSHVPAAVSHAVDTNSANTTGSSIVAAAVAAIERPAEAERSAAAPTSTSENTTNLEEGDTTTNTTKLMDTSQFSLPPEISEITSEEDCDHDVDEGEDSSDVEDDFANGNESSELPDLSNVVDAVNVSGSVASTAHNDTTENHNADASTFQDVESEHGQEEEEEDIPDSARRNTRYFTPIEHPAFSAAVPKEDVSAEVVEKQVPLPAAAPVPKIKKIVSNSSVIKVTEKVNSSTIRAVEDFTPPTHIEPVIKPQAIGMSPKKPLPSSPSRAANLANLAALTSTPSKTAYHPSEVSASAKAANRSSLTPVKLSFTPMPTAPAAPAVSKPAPSTPKTISFPTAKPMSVRQKPQQQISFPFAKPQSTVRTITPPVVTSIPRTNAFKNVSHTSKPVKSTKKRVDSSDLVDILDGKKEKTMSDNSLNNLMLDDSYAYLGQFYGDAITGGNSKKPSSKKAVAVSSAKKNSKGEAKKNKKEDDYDAEYAKNLKESSLWYLADLVGGGDAKQL</sequence>
<protein>
    <submittedName>
        <fullName evidence="1">Unnamed protein product</fullName>
    </submittedName>
</protein>